<dbReference type="Pfam" id="PF13657">
    <property type="entry name" value="Couple_hipA"/>
    <property type="match status" value="1"/>
</dbReference>
<reference evidence="2 3" key="1">
    <citation type="submission" date="2018-05" db="EMBL/GenBank/DDBJ databases">
        <title>Evolution of small genomes with special reference to Mycobacterium leprae.</title>
        <authorList>
            <person name="Mohanty P.S."/>
            <person name="Bansal A.K."/>
            <person name="Gupta U.D."/>
            <person name="Naaz F."/>
            <person name="Dwivedi V.D."/>
            <person name="Singh H."/>
            <person name="Gupta G."/>
            <person name="Sharma S."/>
            <person name="Arora M."/>
        </authorList>
    </citation>
    <scope>NUCLEOTIDE SEQUENCE [LARGE SCALE GENOMIC DNA]</scope>
    <source>
        <strain evidence="2 3">MRHRU-235-G</strain>
    </source>
</reference>
<organism evidence="2 3">
    <name type="scientific">Mycobacterium leprae</name>
    <dbReference type="NCBI Taxonomy" id="1769"/>
    <lineage>
        <taxon>Bacteria</taxon>
        <taxon>Bacillati</taxon>
        <taxon>Actinomycetota</taxon>
        <taxon>Actinomycetes</taxon>
        <taxon>Mycobacteriales</taxon>
        <taxon>Mycobacteriaceae</taxon>
        <taxon>Mycobacterium</taxon>
    </lineage>
</organism>
<proteinExistence type="predicted"/>
<dbReference type="AlphaFoldDB" id="A0AAD0KS90"/>
<evidence type="ECO:0000313" key="2">
    <source>
        <dbReference type="EMBL" id="AWV48030.1"/>
    </source>
</evidence>
<accession>A0AAD0KS90</accession>
<dbReference type="Proteomes" id="UP000249682">
    <property type="component" value="Chromosome"/>
</dbReference>
<evidence type="ECO:0000313" key="3">
    <source>
        <dbReference type="Proteomes" id="UP000249682"/>
    </source>
</evidence>
<evidence type="ECO:0000259" key="1">
    <source>
        <dbReference type="Pfam" id="PF13657"/>
    </source>
</evidence>
<dbReference type="EMBL" id="CP029543">
    <property type="protein sequence ID" value="AWV48030.1"/>
    <property type="molecule type" value="Genomic_DNA"/>
</dbReference>
<feature type="domain" description="HipA N-terminal subdomain 1" evidence="1">
    <location>
        <begin position="11"/>
        <end position="120"/>
    </location>
</feature>
<gene>
    <name evidence="2" type="ORF">DIJ64_08010</name>
</gene>
<protein>
    <recommendedName>
        <fullName evidence="1">HipA N-terminal subdomain 1 domain-containing protein</fullName>
    </recommendedName>
</protein>
<sequence>MWRCSMTRRALDVELYGMHIAWLSKLGHFRLHLNFTKKALNFFGEVSRVLSLALPISQRPVHDACGATGAQDIKILSVHRKSFPEDNLRRHLISAAGISVTDTMCILASVDEECVGTIQLFTDSVTPDAGRVCRLKQVGGDRTGSEITYLPTNFPTGATPQVSLASFQGKVLS</sequence>
<dbReference type="InterPro" id="IPR017508">
    <property type="entry name" value="HipA_N1"/>
</dbReference>
<name>A0AAD0KS90_MYCLR</name>